<keyword evidence="2" id="KW-0067">ATP-binding</keyword>
<dbReference type="Pfam" id="PF06414">
    <property type="entry name" value="Zeta_toxin"/>
    <property type="match status" value="1"/>
</dbReference>
<dbReference type="GO" id="GO:0016301">
    <property type="term" value="F:kinase activity"/>
    <property type="evidence" value="ECO:0007669"/>
    <property type="project" value="InterPro"/>
</dbReference>
<dbReference type="GeneID" id="78295394"/>
<dbReference type="InterPro" id="IPR010488">
    <property type="entry name" value="Zeta_toxin_domain"/>
</dbReference>
<dbReference type="EMBL" id="QEKH01000014">
    <property type="protein sequence ID" value="PVY41429.1"/>
    <property type="molecule type" value="Genomic_DNA"/>
</dbReference>
<proteinExistence type="predicted"/>
<evidence type="ECO:0000256" key="2">
    <source>
        <dbReference type="ARBA" id="ARBA00022840"/>
    </source>
</evidence>
<evidence type="ECO:0000259" key="3">
    <source>
        <dbReference type="Pfam" id="PF06414"/>
    </source>
</evidence>
<dbReference type="RefSeq" id="WP_116884088.1">
    <property type="nucleotide sequence ID" value="NZ_CABMMC010000012.1"/>
</dbReference>
<gene>
    <name evidence="4" type="ORF">C8D82_11442</name>
</gene>
<name>A0A2U1AYC5_9BACT</name>
<dbReference type="GO" id="GO:0005524">
    <property type="term" value="F:ATP binding"/>
    <property type="evidence" value="ECO:0007669"/>
    <property type="project" value="UniProtKB-KW"/>
</dbReference>
<dbReference type="PANTHER" id="PTHR39206">
    <property type="entry name" value="SLL8004 PROTEIN"/>
    <property type="match status" value="1"/>
</dbReference>
<dbReference type="Gene3D" id="3.40.50.300">
    <property type="entry name" value="P-loop containing nucleotide triphosphate hydrolases"/>
    <property type="match status" value="1"/>
</dbReference>
<organism evidence="4 5">
    <name type="scientific">Victivallis vadensis</name>
    <dbReference type="NCBI Taxonomy" id="172901"/>
    <lineage>
        <taxon>Bacteria</taxon>
        <taxon>Pseudomonadati</taxon>
        <taxon>Lentisphaerota</taxon>
        <taxon>Lentisphaeria</taxon>
        <taxon>Victivallales</taxon>
        <taxon>Victivallaceae</taxon>
        <taxon>Victivallis</taxon>
    </lineage>
</organism>
<evidence type="ECO:0000313" key="5">
    <source>
        <dbReference type="Proteomes" id="UP000245959"/>
    </source>
</evidence>
<comment type="caution">
    <text evidence="4">The sequence shown here is derived from an EMBL/GenBank/DDBJ whole genome shotgun (WGS) entry which is preliminary data.</text>
</comment>
<sequence>MQKSPTCYIIAGPNGAGKTTFAMKYLPKIAGCLNFINADEIARGLSPLNVEAVQLQASKIFLNAIEEKIRSRENFAFETTLSGKAYLQKIKQWKNDGWRVELFYLYLPNAEFSARRVEYRVKQGGHNIPSDAIERRYPRSVANLFEYADVCDVTHCVDNSQREISLIFDVDANGVNIYNDTIYKQMKEFCHDC</sequence>
<feature type="domain" description="Zeta toxin" evidence="3">
    <location>
        <begin position="2"/>
        <end position="154"/>
    </location>
</feature>
<dbReference type="PANTHER" id="PTHR39206:SF1">
    <property type="entry name" value="SLL8004 PROTEIN"/>
    <property type="match status" value="1"/>
</dbReference>
<dbReference type="AlphaFoldDB" id="A0A2U1AYC5"/>
<dbReference type="Proteomes" id="UP000245959">
    <property type="component" value="Unassembled WGS sequence"/>
</dbReference>
<reference evidence="4 5" key="1">
    <citation type="submission" date="2018-04" db="EMBL/GenBank/DDBJ databases">
        <title>Genomic Encyclopedia of Type Strains, Phase IV (KMG-IV): sequencing the most valuable type-strain genomes for metagenomic binning, comparative biology and taxonomic classification.</title>
        <authorList>
            <person name="Goeker M."/>
        </authorList>
    </citation>
    <scope>NUCLEOTIDE SEQUENCE [LARGE SCALE GENOMIC DNA]</scope>
    <source>
        <strain evidence="4 5">DSM 14823</strain>
    </source>
</reference>
<evidence type="ECO:0000256" key="1">
    <source>
        <dbReference type="ARBA" id="ARBA00022741"/>
    </source>
</evidence>
<evidence type="ECO:0000313" key="4">
    <source>
        <dbReference type="EMBL" id="PVY41429.1"/>
    </source>
</evidence>
<keyword evidence="5" id="KW-1185">Reference proteome</keyword>
<protein>
    <submittedName>
        <fullName evidence="4">Putative ABC-type ATPase</fullName>
    </submittedName>
</protein>
<keyword evidence="1" id="KW-0547">Nucleotide-binding</keyword>
<dbReference type="SUPFAM" id="SSF52540">
    <property type="entry name" value="P-loop containing nucleoside triphosphate hydrolases"/>
    <property type="match status" value="1"/>
</dbReference>
<accession>A0A2U1AYC5</accession>
<dbReference type="InterPro" id="IPR027417">
    <property type="entry name" value="P-loop_NTPase"/>
</dbReference>
<dbReference type="OrthoDB" id="9791543at2"/>